<feature type="binding site" evidence="10">
    <location>
        <position position="136"/>
    </location>
    <ligand>
        <name>Zn(2+)</name>
        <dbReference type="ChEBI" id="CHEBI:29105"/>
    </ligand>
</feature>
<dbReference type="EMBL" id="CP002390">
    <property type="protein sequence ID" value="EFE28476.1"/>
    <property type="molecule type" value="Genomic_DNA"/>
</dbReference>
<protein>
    <submittedName>
        <fullName evidence="12">Transcriptional regulator, Fur family</fullName>
    </submittedName>
</protein>
<evidence type="ECO:0000256" key="1">
    <source>
        <dbReference type="ARBA" id="ARBA00004496"/>
    </source>
</evidence>
<keyword evidence="7" id="KW-0805">Transcription regulation</keyword>
<keyword evidence="3" id="KW-0963">Cytoplasm</keyword>
<dbReference type="InterPro" id="IPR036390">
    <property type="entry name" value="WH_DNA-bd_sf"/>
</dbReference>
<dbReference type="CDD" id="cd07153">
    <property type="entry name" value="Fur_like"/>
    <property type="match status" value="1"/>
</dbReference>
<dbReference type="GO" id="GO:0045892">
    <property type="term" value="P:negative regulation of DNA-templated transcription"/>
    <property type="evidence" value="ECO:0007669"/>
    <property type="project" value="TreeGrafter"/>
</dbReference>
<dbReference type="GO" id="GO:0005737">
    <property type="term" value="C:cytoplasm"/>
    <property type="evidence" value="ECO:0007669"/>
    <property type="project" value="UniProtKB-SubCell"/>
</dbReference>
<keyword evidence="9" id="KW-0804">Transcription</keyword>
<dbReference type="OrthoDB" id="8659436at2"/>
<feature type="binding site" evidence="10">
    <location>
        <position position="96"/>
    </location>
    <ligand>
        <name>Zn(2+)</name>
        <dbReference type="ChEBI" id="CHEBI:29105"/>
    </ligand>
</feature>
<dbReference type="InterPro" id="IPR043135">
    <property type="entry name" value="Fur_C"/>
</dbReference>
<evidence type="ECO:0000256" key="3">
    <source>
        <dbReference type="ARBA" id="ARBA00022490"/>
    </source>
</evidence>
<dbReference type="InterPro" id="IPR036388">
    <property type="entry name" value="WH-like_DNA-bd_sf"/>
</dbReference>
<dbReference type="SUPFAM" id="SSF46785">
    <property type="entry name" value="Winged helix' DNA-binding domain"/>
    <property type="match status" value="1"/>
</dbReference>
<evidence type="ECO:0000256" key="6">
    <source>
        <dbReference type="ARBA" id="ARBA00022833"/>
    </source>
</evidence>
<dbReference type="RefSeq" id="WP_014261917.1">
    <property type="nucleotide sequence ID" value="NC_016630.1"/>
</dbReference>
<feature type="binding site" evidence="11">
    <location>
        <position position="111"/>
    </location>
    <ligand>
        <name>Fe cation</name>
        <dbReference type="ChEBI" id="CHEBI:24875"/>
    </ligand>
</feature>
<dbReference type="GO" id="GO:0003700">
    <property type="term" value="F:DNA-binding transcription factor activity"/>
    <property type="evidence" value="ECO:0007669"/>
    <property type="project" value="InterPro"/>
</dbReference>
<keyword evidence="13" id="KW-1185">Reference proteome</keyword>
<feature type="binding site" evidence="10">
    <location>
        <position position="133"/>
    </location>
    <ligand>
        <name>Zn(2+)</name>
        <dbReference type="ChEBI" id="CHEBI:29105"/>
    </ligand>
</feature>
<dbReference type="GO" id="GO:1900376">
    <property type="term" value="P:regulation of secondary metabolite biosynthetic process"/>
    <property type="evidence" value="ECO:0007669"/>
    <property type="project" value="TreeGrafter"/>
</dbReference>
<dbReference type="InterPro" id="IPR002481">
    <property type="entry name" value="FUR"/>
</dbReference>
<evidence type="ECO:0000313" key="13">
    <source>
        <dbReference type="Proteomes" id="UP000007468"/>
    </source>
</evidence>
<comment type="similarity">
    <text evidence="2">Belongs to the Fur family.</text>
</comment>
<evidence type="ECO:0000256" key="10">
    <source>
        <dbReference type="PIRSR" id="PIRSR602481-1"/>
    </source>
</evidence>
<keyword evidence="6 10" id="KW-0862">Zinc</keyword>
<dbReference type="STRING" id="546269.HMPREF0389_00391"/>
<name>D6GS35_FILAD</name>
<dbReference type="Pfam" id="PF01475">
    <property type="entry name" value="FUR"/>
    <property type="match status" value="1"/>
</dbReference>
<dbReference type="PATRIC" id="fig|546269.5.peg.262"/>
<accession>D6GS35</accession>
<gene>
    <name evidence="12" type="ordered locus">HMPREF0389_00391</name>
</gene>
<comment type="subcellular location">
    <subcellularLocation>
        <location evidence="1">Cytoplasm</location>
    </subcellularLocation>
</comment>
<dbReference type="AlphaFoldDB" id="D6GS35"/>
<evidence type="ECO:0000313" key="12">
    <source>
        <dbReference type="EMBL" id="EFE28476.1"/>
    </source>
</evidence>
<evidence type="ECO:0000256" key="8">
    <source>
        <dbReference type="ARBA" id="ARBA00023125"/>
    </source>
</evidence>
<evidence type="ECO:0000256" key="9">
    <source>
        <dbReference type="ARBA" id="ARBA00023163"/>
    </source>
</evidence>
<sequence>MSISSLKSYSALLKTKGIKPSFQRVKIMEFLQNNHIHPSVNDIYFALIKEIPSLSKTTVYNTLNLMKECSLVKILNIDETEAHYDINTHPHGHFMCTKCGEICDIDTKLDEGSCNLLDGYIVEHIEFTLFGICPKCRHRCSSN</sequence>
<dbReference type="PANTHER" id="PTHR33202:SF8">
    <property type="entry name" value="PEROXIDE-RESPONSIVE REPRESSOR PERR"/>
    <property type="match status" value="1"/>
</dbReference>
<organism evidence="12 13">
    <name type="scientific">Filifactor alocis (strain ATCC 35896 / CCUG 47790 / D40 B5)</name>
    <name type="common">Fusobacterium alocis</name>
    <dbReference type="NCBI Taxonomy" id="546269"/>
    <lineage>
        <taxon>Bacteria</taxon>
        <taxon>Bacillati</taxon>
        <taxon>Bacillota</taxon>
        <taxon>Clostridia</taxon>
        <taxon>Peptostreptococcales</taxon>
        <taxon>Filifactoraceae</taxon>
        <taxon>Filifactor</taxon>
    </lineage>
</organism>
<evidence type="ECO:0000256" key="4">
    <source>
        <dbReference type="ARBA" id="ARBA00022491"/>
    </source>
</evidence>
<proteinExistence type="inferred from homology"/>
<dbReference type="KEGG" id="faa:HMPREF0389_00391"/>
<evidence type="ECO:0000256" key="2">
    <source>
        <dbReference type="ARBA" id="ARBA00007957"/>
    </source>
</evidence>
<evidence type="ECO:0000256" key="11">
    <source>
        <dbReference type="PIRSR" id="PIRSR602481-2"/>
    </source>
</evidence>
<keyword evidence="5 10" id="KW-0479">Metal-binding</keyword>
<reference evidence="13" key="1">
    <citation type="submission" date="2010-12" db="EMBL/GenBank/DDBJ databases">
        <title>The genome sequence of Filifactor alocis strain ATCC 35896.</title>
        <authorList>
            <consortium name="The Broad Institute Genome Sequencing Platform"/>
            <person name="Ward D."/>
            <person name="Earl A."/>
            <person name="Feldgarden M."/>
            <person name="Young S.K."/>
            <person name="Gargeya S."/>
            <person name="Zeng Q."/>
            <person name="Alvarado L."/>
            <person name="Berlin A."/>
            <person name="Bochicchio J."/>
            <person name="Chapman S.B."/>
            <person name="Chen Z."/>
            <person name="Freedman E."/>
            <person name="Gellesch M."/>
            <person name="Goldberg J."/>
            <person name="Griggs A."/>
            <person name="Gujja S."/>
            <person name="Heilman E."/>
            <person name="Heiman D."/>
            <person name="Howarth C."/>
            <person name="Mehta T."/>
            <person name="Neiman D."/>
            <person name="Pearson M."/>
            <person name="Roberts A."/>
            <person name="Saif S."/>
            <person name="Shea T."/>
            <person name="Shenoy N."/>
            <person name="Sisk P."/>
            <person name="Stolte C."/>
            <person name="Sykes S."/>
            <person name="White J."/>
            <person name="Yandava C."/>
            <person name="Izard J."/>
            <person name="Blanton J.M."/>
            <person name="Baranova O.V."/>
            <person name="Tanner A.C."/>
            <person name="Dewhirst F.E."/>
            <person name="Haas B."/>
            <person name="Nusbaum C."/>
            <person name="Birren B."/>
        </authorList>
    </citation>
    <scope>NUCLEOTIDE SEQUENCE [LARGE SCALE GENOMIC DNA]</scope>
    <source>
        <strain evidence="13">ATCC 35896 / D40 B5</strain>
    </source>
</reference>
<dbReference type="Proteomes" id="UP000007468">
    <property type="component" value="Chromosome"/>
</dbReference>
<dbReference type="PANTHER" id="PTHR33202">
    <property type="entry name" value="ZINC UPTAKE REGULATION PROTEIN"/>
    <property type="match status" value="1"/>
</dbReference>
<dbReference type="Gene3D" id="1.10.10.10">
    <property type="entry name" value="Winged helix-like DNA-binding domain superfamily/Winged helix DNA-binding domain"/>
    <property type="match status" value="1"/>
</dbReference>
<keyword evidence="11" id="KW-0408">Iron</keyword>
<evidence type="ECO:0000256" key="7">
    <source>
        <dbReference type="ARBA" id="ARBA00023015"/>
    </source>
</evidence>
<dbReference type="Gene3D" id="3.30.1490.190">
    <property type="match status" value="1"/>
</dbReference>
<comment type="cofactor">
    <cofactor evidence="11">
        <name>Mn(2+)</name>
        <dbReference type="ChEBI" id="CHEBI:29035"/>
    </cofactor>
    <cofactor evidence="11">
        <name>Fe(2+)</name>
        <dbReference type="ChEBI" id="CHEBI:29033"/>
    </cofactor>
    <text evidence="11">Binds 1 Mn(2+) or Fe(2+) ion per subunit.</text>
</comment>
<dbReference type="eggNOG" id="COG0735">
    <property type="taxonomic scope" value="Bacteria"/>
</dbReference>
<feature type="binding site" evidence="10">
    <location>
        <position position="99"/>
    </location>
    <ligand>
        <name>Zn(2+)</name>
        <dbReference type="ChEBI" id="CHEBI:29105"/>
    </ligand>
</feature>
<dbReference type="GO" id="GO:0008270">
    <property type="term" value="F:zinc ion binding"/>
    <property type="evidence" value="ECO:0007669"/>
    <property type="project" value="TreeGrafter"/>
</dbReference>
<dbReference type="GO" id="GO:0000976">
    <property type="term" value="F:transcription cis-regulatory region binding"/>
    <property type="evidence" value="ECO:0007669"/>
    <property type="project" value="TreeGrafter"/>
</dbReference>
<comment type="cofactor">
    <cofactor evidence="10">
        <name>Zn(2+)</name>
        <dbReference type="ChEBI" id="CHEBI:29105"/>
    </cofactor>
    <text evidence="10">Binds 1 zinc ion per subunit.</text>
</comment>
<keyword evidence="4" id="KW-0678">Repressor</keyword>
<dbReference type="FunFam" id="1.10.10.10:FF:000007">
    <property type="entry name" value="Ferric uptake regulation protein"/>
    <property type="match status" value="1"/>
</dbReference>
<evidence type="ECO:0000256" key="5">
    <source>
        <dbReference type="ARBA" id="ARBA00022723"/>
    </source>
</evidence>
<keyword evidence="8" id="KW-0238">DNA-binding</keyword>